<evidence type="ECO:0000313" key="2">
    <source>
        <dbReference type="Proteomes" id="UP001501367"/>
    </source>
</evidence>
<organism evidence="1 2">
    <name type="scientific">Flavobacterium ginsengisoli</name>
    <dbReference type="NCBI Taxonomy" id="871694"/>
    <lineage>
        <taxon>Bacteria</taxon>
        <taxon>Pseudomonadati</taxon>
        <taxon>Bacteroidota</taxon>
        <taxon>Flavobacteriia</taxon>
        <taxon>Flavobacteriales</taxon>
        <taxon>Flavobacteriaceae</taxon>
        <taxon>Flavobacterium</taxon>
    </lineage>
</organism>
<name>A0ABP7F7G1_9FLAO</name>
<evidence type="ECO:0000313" key="1">
    <source>
        <dbReference type="EMBL" id="GAA3732975.1"/>
    </source>
</evidence>
<comment type="caution">
    <text evidence="1">The sequence shown here is derived from an EMBL/GenBank/DDBJ whole genome shotgun (WGS) entry which is preliminary data.</text>
</comment>
<reference evidence="2" key="1">
    <citation type="journal article" date="2019" name="Int. J. Syst. Evol. Microbiol.">
        <title>The Global Catalogue of Microorganisms (GCM) 10K type strain sequencing project: providing services to taxonomists for standard genome sequencing and annotation.</title>
        <authorList>
            <consortium name="The Broad Institute Genomics Platform"/>
            <consortium name="The Broad Institute Genome Sequencing Center for Infectious Disease"/>
            <person name="Wu L."/>
            <person name="Ma J."/>
        </authorList>
    </citation>
    <scope>NUCLEOTIDE SEQUENCE [LARGE SCALE GENOMIC DNA]</scope>
    <source>
        <strain evidence="2">JCM 17336</strain>
    </source>
</reference>
<protein>
    <submittedName>
        <fullName evidence="1">Uncharacterized protein</fullName>
    </submittedName>
</protein>
<keyword evidence="2" id="KW-1185">Reference proteome</keyword>
<dbReference type="RefSeq" id="WP_278022328.1">
    <property type="nucleotide sequence ID" value="NZ_BAABDT010000002.1"/>
</dbReference>
<accession>A0ABP7F7G1</accession>
<dbReference type="Proteomes" id="UP001501367">
    <property type="component" value="Unassembled WGS sequence"/>
</dbReference>
<sequence length="307" mass="36595">MEEETNQISIEFRYPYDYHHKEATYFHYSMLMDDLSFDTFQHRKGLITFTLETQNSNAVLDEIINIFELHPDTWQGISTEVVLIELFLLITNKLTRDGICCFEKNSSIANNTLLNIKLIDGDIKRKWNFLKQSVPKDIENKSVKIPIDKCFIIEFPHQLCTTKQYSSLIKTIKEIDSKDSPMLSILNPSKLTKIKGYDTLAHHNYIELITWRLTKDISWHHRSQFSQKEIFSSYYLTLRDLKFKRTKLLIMYHVFKFMENMIEEVFNDVKLKISYIKNIDDIDILIDNFEKGNFSHEDYMQAIRDYH</sequence>
<proteinExistence type="predicted"/>
<gene>
    <name evidence="1" type="ORF">GCM10022422_14490</name>
</gene>
<dbReference type="EMBL" id="BAABDT010000002">
    <property type="protein sequence ID" value="GAA3732975.1"/>
    <property type="molecule type" value="Genomic_DNA"/>
</dbReference>